<organism evidence="1 2">
    <name type="scientific">Centaurea solstitialis</name>
    <name type="common">yellow star-thistle</name>
    <dbReference type="NCBI Taxonomy" id="347529"/>
    <lineage>
        <taxon>Eukaryota</taxon>
        <taxon>Viridiplantae</taxon>
        <taxon>Streptophyta</taxon>
        <taxon>Embryophyta</taxon>
        <taxon>Tracheophyta</taxon>
        <taxon>Spermatophyta</taxon>
        <taxon>Magnoliopsida</taxon>
        <taxon>eudicotyledons</taxon>
        <taxon>Gunneridae</taxon>
        <taxon>Pentapetalae</taxon>
        <taxon>asterids</taxon>
        <taxon>campanulids</taxon>
        <taxon>Asterales</taxon>
        <taxon>Asteraceae</taxon>
        <taxon>Carduoideae</taxon>
        <taxon>Cardueae</taxon>
        <taxon>Centaureinae</taxon>
        <taxon>Centaurea</taxon>
    </lineage>
</organism>
<reference evidence="1" key="1">
    <citation type="submission" date="2023-03" db="EMBL/GenBank/DDBJ databases">
        <title>Chromosome-scale reference genome and RAD-based genetic map of yellow starthistle (Centaurea solstitialis) reveal putative structural variation and QTLs associated with invader traits.</title>
        <authorList>
            <person name="Reatini B."/>
            <person name="Cang F.A."/>
            <person name="Jiang Q."/>
            <person name="Mckibben M.T.W."/>
            <person name="Barker M.S."/>
            <person name="Rieseberg L.H."/>
            <person name="Dlugosch K.M."/>
        </authorList>
    </citation>
    <scope>NUCLEOTIDE SEQUENCE</scope>
    <source>
        <strain evidence="1">CAN-66</strain>
        <tissue evidence="1">Leaf</tissue>
    </source>
</reference>
<name>A0AA38W3A0_9ASTR</name>
<dbReference type="AlphaFoldDB" id="A0AA38W3A0"/>
<protein>
    <submittedName>
        <fullName evidence="1">Uncharacterized protein</fullName>
    </submittedName>
</protein>
<evidence type="ECO:0000313" key="1">
    <source>
        <dbReference type="EMBL" id="KAJ9544922.1"/>
    </source>
</evidence>
<gene>
    <name evidence="1" type="ORF">OSB04_024629</name>
</gene>
<keyword evidence="2" id="KW-1185">Reference proteome</keyword>
<evidence type="ECO:0000313" key="2">
    <source>
        <dbReference type="Proteomes" id="UP001172457"/>
    </source>
</evidence>
<accession>A0AA38W3A0</accession>
<sequence length="130" mass="15175">MGSEWTWDSKAERREKRVQVVQEFDAIERTIDHVSMGVFNNTIVEWDGRRDEFWGEIRSQVAFSASPGKPRDLTPRPEVTDKRCLVYLTLIYGDIIQGEYINPYTWLYVQIACDAYVVMRLACCVMAYPL</sequence>
<dbReference type="EMBL" id="JARYMX010000006">
    <property type="protein sequence ID" value="KAJ9544922.1"/>
    <property type="molecule type" value="Genomic_DNA"/>
</dbReference>
<comment type="caution">
    <text evidence="1">The sequence shown here is derived from an EMBL/GenBank/DDBJ whole genome shotgun (WGS) entry which is preliminary data.</text>
</comment>
<proteinExistence type="predicted"/>
<dbReference type="Proteomes" id="UP001172457">
    <property type="component" value="Chromosome 6"/>
</dbReference>